<dbReference type="OrthoDB" id="9811615at2"/>
<accession>A0A1M6NK86</accession>
<evidence type="ECO:0000313" key="5">
    <source>
        <dbReference type="Proteomes" id="UP000184080"/>
    </source>
</evidence>
<gene>
    <name evidence="4" type="ORF">SAMN05444401_0242</name>
</gene>
<keyword evidence="5" id="KW-1185">Reference proteome</keyword>
<sequence length="147" mass="17368">MFEMIPWRRNSNMQRRDDLFETMVNSFFSDDFFTPASLLKSNFSVDLKETENEYVVEADLPGVDKENIHIDYNKGYLNISAKRDNLVEDKKDNYVRQERSYGEFKRCFYVDNVDEEKIQASFENGVLNVKLPKVSKEKQSGRKIDIN</sequence>
<dbReference type="NCBIfam" id="NF042420">
    <property type="entry name" value="Hsp18_Clos"/>
    <property type="match status" value="1"/>
</dbReference>
<dbReference type="InterPro" id="IPR008978">
    <property type="entry name" value="HSP20-like_chaperone"/>
</dbReference>
<feature type="domain" description="SHSP" evidence="3">
    <location>
        <begin position="36"/>
        <end position="147"/>
    </location>
</feature>
<protein>
    <submittedName>
        <fullName evidence="4">Heat shock protein Hsp20</fullName>
    </submittedName>
</protein>
<keyword evidence="4" id="KW-0346">Stress response</keyword>
<dbReference type="PROSITE" id="PS01031">
    <property type="entry name" value="SHSP"/>
    <property type="match status" value="1"/>
</dbReference>
<dbReference type="AlphaFoldDB" id="A0A1M6NK86"/>
<dbReference type="RefSeq" id="WP_073012151.1">
    <property type="nucleotide sequence ID" value="NZ_FQZO01000011.1"/>
</dbReference>
<proteinExistence type="inferred from homology"/>
<evidence type="ECO:0000256" key="2">
    <source>
        <dbReference type="RuleBase" id="RU003616"/>
    </source>
</evidence>
<dbReference type="Gene3D" id="2.60.40.790">
    <property type="match status" value="1"/>
</dbReference>
<evidence type="ECO:0000313" key="4">
    <source>
        <dbReference type="EMBL" id="SHJ96004.1"/>
    </source>
</evidence>
<comment type="similarity">
    <text evidence="1 2">Belongs to the small heat shock protein (HSP20) family.</text>
</comment>
<reference evidence="4 5" key="1">
    <citation type="submission" date="2016-11" db="EMBL/GenBank/DDBJ databases">
        <authorList>
            <person name="Jaros S."/>
            <person name="Januszkiewicz K."/>
            <person name="Wedrychowicz H."/>
        </authorList>
    </citation>
    <scope>NUCLEOTIDE SEQUENCE [LARGE SCALE GENOMIC DNA]</scope>
    <source>
        <strain evidence="4 5">DSM 21864</strain>
    </source>
</reference>
<dbReference type="InterPro" id="IPR002068">
    <property type="entry name" value="A-crystallin/Hsp20_dom"/>
</dbReference>
<dbReference type="Pfam" id="PF00011">
    <property type="entry name" value="HSP20"/>
    <property type="match status" value="1"/>
</dbReference>
<dbReference type="SUPFAM" id="SSF49764">
    <property type="entry name" value="HSP20-like chaperones"/>
    <property type="match status" value="1"/>
</dbReference>
<dbReference type="EMBL" id="FQZO01000011">
    <property type="protein sequence ID" value="SHJ96004.1"/>
    <property type="molecule type" value="Genomic_DNA"/>
</dbReference>
<dbReference type="InterPro" id="IPR031107">
    <property type="entry name" value="Small_HSP"/>
</dbReference>
<dbReference type="CDD" id="cd06471">
    <property type="entry name" value="ACD_LpsHSP_like"/>
    <property type="match status" value="1"/>
</dbReference>
<evidence type="ECO:0000256" key="1">
    <source>
        <dbReference type="PROSITE-ProRule" id="PRU00285"/>
    </source>
</evidence>
<organism evidence="4 5">
    <name type="scientific">Clostridium amylolyticum</name>
    <dbReference type="NCBI Taxonomy" id="1121298"/>
    <lineage>
        <taxon>Bacteria</taxon>
        <taxon>Bacillati</taxon>
        <taxon>Bacillota</taxon>
        <taxon>Clostridia</taxon>
        <taxon>Eubacteriales</taxon>
        <taxon>Clostridiaceae</taxon>
        <taxon>Clostridium</taxon>
    </lineage>
</organism>
<evidence type="ECO:0000259" key="3">
    <source>
        <dbReference type="PROSITE" id="PS01031"/>
    </source>
</evidence>
<dbReference type="Proteomes" id="UP000184080">
    <property type="component" value="Unassembled WGS sequence"/>
</dbReference>
<dbReference type="PANTHER" id="PTHR11527">
    <property type="entry name" value="HEAT-SHOCK PROTEIN 20 FAMILY MEMBER"/>
    <property type="match status" value="1"/>
</dbReference>
<name>A0A1M6NK86_9CLOT</name>
<dbReference type="STRING" id="1121298.SAMN05444401_0242"/>
<dbReference type="InterPro" id="IPR053570">
    <property type="entry name" value="sHSP/HSP20"/>
</dbReference>